<evidence type="ECO:0000313" key="7">
    <source>
        <dbReference type="EMBL" id="EFR31072.1"/>
    </source>
</evidence>
<sequence length="354" mass="38579">MSREIGIDLGTANVLIHLKGRGIVLNEPAVIAVNRQSREVIAAGRKAYEMQGRTSDHIQVIHPLQGGVIADYDFAEALLVLLLKELPSRSWLARPKVLISAPSKVSDFQKQSLIDVVQKVTGGKIYIEEQILMAATGAGFDMNQSHGAMVIDIGGGTSDMAVLSGRDVLVNQSFEEAGQFFDQAIINYFSDHYQVLIGARTAEMVKINLATAIEVEDKLVESFEISGRSLLNGLPTSLNADSNDLYQALHSHLEILGQRAQRLLEDQSPEIAADIMEGGIILTGGGALISNLDTFLSNYLNVSVIQAEQPMNCVAIGTGLMLDLIESGKLSTVQVSRKQRLRQLFQRIMRRLIG</sequence>
<dbReference type="AlphaFoldDB" id="E4KP74"/>
<feature type="binding site" evidence="6">
    <location>
        <begin position="155"/>
        <end position="157"/>
    </location>
    <ligand>
        <name>ATP</name>
        <dbReference type="ChEBI" id="CHEBI:30616"/>
    </ligand>
</feature>
<dbReference type="PANTHER" id="PTHR42749:SF4">
    <property type="entry name" value="CELL SHAPE-DETERMINING PROTEIN MBL"/>
    <property type="match status" value="1"/>
</dbReference>
<comment type="caution">
    <text evidence="7">The sequence shown here is derived from an EMBL/GenBank/DDBJ whole genome shotgun (WGS) entry which is preliminary data.</text>
</comment>
<dbReference type="eggNOG" id="COG1077">
    <property type="taxonomic scope" value="Bacteria"/>
</dbReference>
<evidence type="ECO:0000256" key="1">
    <source>
        <dbReference type="ARBA" id="ARBA00022490"/>
    </source>
</evidence>
<dbReference type="Pfam" id="PF06723">
    <property type="entry name" value="MreB_Mbl"/>
    <property type="match status" value="1"/>
</dbReference>
<dbReference type="InterPro" id="IPR056546">
    <property type="entry name" value="MreB_MamK-like"/>
</dbReference>
<dbReference type="EMBL" id="AENN01000015">
    <property type="protein sequence ID" value="EFR31072.1"/>
    <property type="molecule type" value="Genomic_DNA"/>
</dbReference>
<dbReference type="SUPFAM" id="SSF53067">
    <property type="entry name" value="Actin-like ATPase domain"/>
    <property type="match status" value="2"/>
</dbReference>
<evidence type="ECO:0000313" key="8">
    <source>
        <dbReference type="Proteomes" id="UP000005990"/>
    </source>
</evidence>
<dbReference type="HAMAP" id="MF_02207">
    <property type="entry name" value="MreB"/>
    <property type="match status" value="1"/>
</dbReference>
<dbReference type="InterPro" id="IPR043129">
    <property type="entry name" value="ATPase_NBD"/>
</dbReference>
<comment type="subcellular location">
    <subcellularLocation>
        <location evidence="6">Cytoplasm</location>
    </subcellularLocation>
    <text evidence="6">Membrane-associated.</text>
</comment>
<keyword evidence="4 6" id="KW-0133">Cell shape</keyword>
<dbReference type="RefSeq" id="WP_006418275.1">
    <property type="nucleotide sequence ID" value="NZ_AENN01000015.1"/>
</dbReference>
<organism evidence="7 8">
    <name type="scientific">Eremococcus coleocola ACS-139-V-Col8</name>
    <dbReference type="NCBI Taxonomy" id="908337"/>
    <lineage>
        <taxon>Bacteria</taxon>
        <taxon>Bacillati</taxon>
        <taxon>Bacillota</taxon>
        <taxon>Bacilli</taxon>
        <taxon>Lactobacillales</taxon>
        <taxon>Aerococcaceae</taxon>
        <taxon>Eremococcus</taxon>
    </lineage>
</organism>
<dbReference type="PANTHER" id="PTHR42749">
    <property type="entry name" value="CELL SHAPE-DETERMINING PROTEIN MREB"/>
    <property type="match status" value="1"/>
</dbReference>
<evidence type="ECO:0000256" key="3">
    <source>
        <dbReference type="ARBA" id="ARBA00022840"/>
    </source>
</evidence>
<evidence type="ECO:0000256" key="4">
    <source>
        <dbReference type="ARBA" id="ARBA00022960"/>
    </source>
</evidence>
<keyword evidence="1 6" id="KW-0963">Cytoplasm</keyword>
<feature type="binding site" evidence="6">
    <location>
        <begin position="203"/>
        <end position="206"/>
    </location>
    <ligand>
        <name>ATP</name>
        <dbReference type="ChEBI" id="CHEBI:30616"/>
    </ligand>
</feature>
<feature type="binding site" evidence="6">
    <location>
        <begin position="285"/>
        <end position="288"/>
    </location>
    <ligand>
        <name>ATP</name>
        <dbReference type="ChEBI" id="CHEBI:30616"/>
    </ligand>
</feature>
<dbReference type="Gene3D" id="3.30.420.40">
    <property type="match status" value="2"/>
</dbReference>
<comment type="subunit">
    <text evidence="6">Forms polymers.</text>
</comment>
<dbReference type="InterPro" id="IPR004753">
    <property type="entry name" value="MreB"/>
</dbReference>
<dbReference type="CDD" id="cd10225">
    <property type="entry name" value="ASKHA_NBD_MreB-like"/>
    <property type="match status" value="1"/>
</dbReference>
<protein>
    <recommendedName>
        <fullName evidence="6">Cell shape-determining protein MreB</fullName>
    </recommendedName>
</protein>
<keyword evidence="2 6" id="KW-0547">Nucleotide-binding</keyword>
<gene>
    <name evidence="7" type="primary">mbl</name>
    <name evidence="6" type="synonym">mreB</name>
    <name evidence="7" type="ORF">HMPREF9257_1361</name>
</gene>
<evidence type="ECO:0000256" key="5">
    <source>
        <dbReference type="ARBA" id="ARBA00023458"/>
    </source>
</evidence>
<proteinExistence type="inferred from homology"/>
<dbReference type="GO" id="GO:0005524">
    <property type="term" value="F:ATP binding"/>
    <property type="evidence" value="ECO:0007669"/>
    <property type="project" value="UniProtKB-KW"/>
</dbReference>
<evidence type="ECO:0000256" key="2">
    <source>
        <dbReference type="ARBA" id="ARBA00022741"/>
    </source>
</evidence>
<reference evidence="7 8" key="1">
    <citation type="submission" date="2010-10" db="EMBL/GenBank/DDBJ databases">
        <authorList>
            <person name="Durkin A.S."/>
            <person name="Madupu R."/>
            <person name="Torralba M."/>
            <person name="Gillis M."/>
            <person name="Methe B."/>
            <person name="Sutton G."/>
            <person name="Nelson K.E."/>
        </authorList>
    </citation>
    <scope>NUCLEOTIDE SEQUENCE [LARGE SCALE GENOMIC DNA]</scope>
    <source>
        <strain evidence="7 8">ACS-139-V-Col8</strain>
    </source>
</reference>
<dbReference type="GO" id="GO:0005737">
    <property type="term" value="C:cytoplasm"/>
    <property type="evidence" value="ECO:0007669"/>
    <property type="project" value="UniProtKB-SubCell"/>
</dbReference>
<keyword evidence="3 6" id="KW-0067">ATP-binding</keyword>
<comment type="similarity">
    <text evidence="5 6">Belongs to the FtsA/MreB family.</text>
</comment>
<dbReference type="NCBIfam" id="NF010539">
    <property type="entry name" value="PRK13927.1"/>
    <property type="match status" value="1"/>
</dbReference>
<keyword evidence="8" id="KW-1185">Reference proteome</keyword>
<dbReference type="GO" id="GO:0008360">
    <property type="term" value="P:regulation of cell shape"/>
    <property type="evidence" value="ECO:0007669"/>
    <property type="project" value="UniProtKB-UniRule"/>
</dbReference>
<feature type="binding site" evidence="6">
    <location>
        <begin position="11"/>
        <end position="13"/>
    </location>
    <ligand>
        <name>ATP</name>
        <dbReference type="ChEBI" id="CHEBI:30616"/>
    </ligand>
</feature>
<dbReference type="GO" id="GO:0000902">
    <property type="term" value="P:cell morphogenesis"/>
    <property type="evidence" value="ECO:0007669"/>
    <property type="project" value="InterPro"/>
</dbReference>
<comment type="function">
    <text evidence="6">Forms membrane-associated dynamic filaments that are essential for cell shape determination. Acts by regulating cell wall synthesis and cell elongation, and thus cell shape. A feedback loop between cell geometry and MreB localization may maintain elongated cell shape by targeting cell wall growth to regions of negative cell wall curvature.</text>
</comment>
<accession>E4KP74</accession>
<dbReference type="PRINTS" id="PR01652">
    <property type="entry name" value="SHAPEPROTEIN"/>
</dbReference>
<dbReference type="Proteomes" id="UP000005990">
    <property type="component" value="Unassembled WGS sequence"/>
</dbReference>
<dbReference type="STRING" id="908337.HMPREF9257_1361"/>
<evidence type="ECO:0000256" key="6">
    <source>
        <dbReference type="HAMAP-Rule" id="MF_02207"/>
    </source>
</evidence>
<dbReference type="OrthoDB" id="9768127at2"/>
<name>E4KP74_9LACT</name>
<dbReference type="Gene3D" id="3.90.640.10">
    <property type="entry name" value="Actin, Chain A, domain 4"/>
    <property type="match status" value="1"/>
</dbReference>